<dbReference type="EMBL" id="FRFG01000026">
    <property type="protein sequence ID" value="SHO56611.1"/>
    <property type="molecule type" value="Genomic_DNA"/>
</dbReference>
<dbReference type="SUPFAM" id="SSF46689">
    <property type="entry name" value="Homeodomain-like"/>
    <property type="match status" value="1"/>
</dbReference>
<dbReference type="RefSeq" id="WP_073582720.1">
    <property type="nucleotide sequence ID" value="NZ_AP024897.1"/>
</dbReference>
<organism evidence="2 3">
    <name type="scientific">Vibrio quintilis</name>
    <dbReference type="NCBI Taxonomy" id="1117707"/>
    <lineage>
        <taxon>Bacteria</taxon>
        <taxon>Pseudomonadati</taxon>
        <taxon>Pseudomonadota</taxon>
        <taxon>Gammaproteobacteria</taxon>
        <taxon>Vibrionales</taxon>
        <taxon>Vibrionaceae</taxon>
        <taxon>Vibrio</taxon>
    </lineage>
</organism>
<dbReference type="InterPro" id="IPR009057">
    <property type="entry name" value="Homeodomain-like_sf"/>
</dbReference>
<dbReference type="InterPro" id="IPR002197">
    <property type="entry name" value="HTH_Fis"/>
</dbReference>
<dbReference type="Gene3D" id="1.10.10.60">
    <property type="entry name" value="Homeodomain-like"/>
    <property type="match status" value="1"/>
</dbReference>
<evidence type="ECO:0000313" key="3">
    <source>
        <dbReference type="Proteomes" id="UP000184600"/>
    </source>
</evidence>
<name>A0A1M7YVL9_9VIBR</name>
<dbReference type="Proteomes" id="UP000184600">
    <property type="component" value="Unassembled WGS sequence"/>
</dbReference>
<evidence type="ECO:0000259" key="1">
    <source>
        <dbReference type="Pfam" id="PF02954"/>
    </source>
</evidence>
<feature type="domain" description="DNA binding HTH" evidence="1">
    <location>
        <begin position="44"/>
        <end position="74"/>
    </location>
</feature>
<keyword evidence="2" id="KW-0238">DNA-binding</keyword>
<sequence length="83" mass="9656">MSEVTIIDKQNLITTLKLMLEPTRTERHATPDVSWVVPMVRDVLLEEMIVHTRGNQTKAARHLGMNRGTLRNYLAQLDEVRFR</sequence>
<gene>
    <name evidence="2" type="ORF">VQ7734_02380</name>
</gene>
<dbReference type="GO" id="GO:0043565">
    <property type="term" value="F:sequence-specific DNA binding"/>
    <property type="evidence" value="ECO:0007669"/>
    <property type="project" value="InterPro"/>
</dbReference>
<dbReference type="AlphaFoldDB" id="A0A1M7YVL9"/>
<dbReference type="Pfam" id="PF02954">
    <property type="entry name" value="HTH_8"/>
    <property type="match status" value="1"/>
</dbReference>
<dbReference type="OrthoDB" id="9802388at2"/>
<dbReference type="PRINTS" id="PR01590">
    <property type="entry name" value="HTHFIS"/>
</dbReference>
<keyword evidence="3" id="KW-1185">Reference proteome</keyword>
<evidence type="ECO:0000313" key="2">
    <source>
        <dbReference type="EMBL" id="SHO56611.1"/>
    </source>
</evidence>
<protein>
    <submittedName>
        <fullName evidence="2">Global DNA-binding transcriptional dual regulator Fis</fullName>
    </submittedName>
</protein>
<accession>A0A1M7YVL9</accession>
<proteinExistence type="predicted"/>
<reference evidence="3" key="1">
    <citation type="submission" date="2016-12" db="EMBL/GenBank/DDBJ databases">
        <authorList>
            <person name="Rodrigo-Torres L."/>
            <person name="Arahal R.D."/>
            <person name="Lucena T."/>
        </authorList>
    </citation>
    <scope>NUCLEOTIDE SEQUENCE [LARGE SCALE GENOMIC DNA]</scope>
</reference>